<dbReference type="Gene3D" id="1.10.3210.10">
    <property type="entry name" value="Hypothetical protein af1432"/>
    <property type="match status" value="1"/>
</dbReference>
<keyword evidence="2 4" id="KW-0378">Hydrolase</keyword>
<name>A0ABW1YBE4_9DEIO</name>
<comment type="caution">
    <text evidence="4">The sequence shown here is derived from an EMBL/GenBank/DDBJ whole genome shotgun (WGS) entry which is preliminary data.</text>
</comment>
<keyword evidence="5" id="KW-1185">Reference proteome</keyword>
<evidence type="ECO:0000256" key="1">
    <source>
        <dbReference type="ARBA" id="ARBA00022723"/>
    </source>
</evidence>
<feature type="domain" description="HD" evidence="3">
    <location>
        <begin position="14"/>
        <end position="154"/>
    </location>
</feature>
<evidence type="ECO:0000256" key="2">
    <source>
        <dbReference type="ARBA" id="ARBA00022801"/>
    </source>
</evidence>
<dbReference type="RefSeq" id="WP_380081798.1">
    <property type="nucleotide sequence ID" value="NZ_JBHSWD010000001.1"/>
</dbReference>
<organism evidence="4 5">
    <name type="scientific">Deinococcus lacus</name>
    <dbReference type="NCBI Taxonomy" id="392561"/>
    <lineage>
        <taxon>Bacteria</taxon>
        <taxon>Thermotogati</taxon>
        <taxon>Deinococcota</taxon>
        <taxon>Deinococci</taxon>
        <taxon>Deinococcales</taxon>
        <taxon>Deinococcaceae</taxon>
        <taxon>Deinococcus</taxon>
    </lineage>
</organism>
<dbReference type="InterPro" id="IPR039356">
    <property type="entry name" value="YfbR/HDDC2"/>
</dbReference>
<dbReference type="Proteomes" id="UP001596297">
    <property type="component" value="Unassembled WGS sequence"/>
</dbReference>
<dbReference type="Pfam" id="PF13023">
    <property type="entry name" value="HD_3"/>
    <property type="match status" value="1"/>
</dbReference>
<evidence type="ECO:0000259" key="3">
    <source>
        <dbReference type="Pfam" id="PF13023"/>
    </source>
</evidence>
<evidence type="ECO:0000313" key="5">
    <source>
        <dbReference type="Proteomes" id="UP001596297"/>
    </source>
</evidence>
<evidence type="ECO:0000313" key="4">
    <source>
        <dbReference type="EMBL" id="MFC6590785.1"/>
    </source>
</evidence>
<dbReference type="EMBL" id="JBHSWD010000001">
    <property type="protein sequence ID" value="MFC6590785.1"/>
    <property type="molecule type" value="Genomic_DNA"/>
</dbReference>
<dbReference type="SUPFAM" id="SSF109604">
    <property type="entry name" value="HD-domain/PDEase-like"/>
    <property type="match status" value="1"/>
</dbReference>
<dbReference type="PANTHER" id="PTHR11845">
    <property type="entry name" value="5'-DEOXYNUCLEOTIDASE HDDC2"/>
    <property type="match status" value="1"/>
</dbReference>
<accession>A0ABW1YBE4</accession>
<keyword evidence="1" id="KW-0479">Metal-binding</keyword>
<reference evidence="5" key="1">
    <citation type="journal article" date="2019" name="Int. J. Syst. Evol. Microbiol.">
        <title>The Global Catalogue of Microorganisms (GCM) 10K type strain sequencing project: providing services to taxonomists for standard genome sequencing and annotation.</title>
        <authorList>
            <consortium name="The Broad Institute Genomics Platform"/>
            <consortium name="The Broad Institute Genome Sequencing Center for Infectious Disease"/>
            <person name="Wu L."/>
            <person name="Ma J."/>
        </authorList>
    </citation>
    <scope>NUCLEOTIDE SEQUENCE [LARGE SCALE GENOMIC DNA]</scope>
    <source>
        <strain evidence="5">CGMCC 1.15772</strain>
    </source>
</reference>
<sequence>MERIPAQLDFLLTCDRLRNVERQNYLHDGSRAENSAEHSWFLALMALTLAEYAPTGTDISHVVKLLVVHDLVEVFAGDAYIETAEAAAEQTAKEVQAAARLFALLPTDQALEFRALWDEFEARTTAEAQFARQLDAFAPALLTWANGGHGREKWGQPSAGYVAMKRQTITQPELWRQFEGWMAREGVEIA</sequence>
<proteinExistence type="predicted"/>
<protein>
    <submittedName>
        <fullName evidence="4">HD family hydrolase</fullName>
    </submittedName>
</protein>
<dbReference type="PANTHER" id="PTHR11845:SF13">
    <property type="entry name" value="5'-DEOXYNUCLEOTIDASE HDDC2"/>
    <property type="match status" value="1"/>
</dbReference>
<dbReference type="GO" id="GO:0016787">
    <property type="term" value="F:hydrolase activity"/>
    <property type="evidence" value="ECO:0007669"/>
    <property type="project" value="UniProtKB-KW"/>
</dbReference>
<dbReference type="InterPro" id="IPR006674">
    <property type="entry name" value="HD_domain"/>
</dbReference>
<gene>
    <name evidence="4" type="ORF">ACFP81_01190</name>
</gene>